<dbReference type="AlphaFoldDB" id="Q31HW0"/>
<reference evidence="1" key="1">
    <citation type="submission" date="2006-07" db="EMBL/GenBank/DDBJ databases">
        <title>Complete sequence of Thiomicrospira crunogena XCL-2.</title>
        <authorList>
            <consortium name="US DOE Joint Genome Institute"/>
            <person name="Copeland A."/>
            <person name="Lucas S."/>
            <person name="Lapidus A."/>
            <person name="Barry K."/>
            <person name="Detter J.C."/>
            <person name="Glavina del Rio T."/>
            <person name="Hammon N."/>
            <person name="Israni S."/>
            <person name="Dalin E."/>
            <person name="Tice H."/>
            <person name="Pitluck S."/>
            <person name="Chain P."/>
            <person name="Malfatti S."/>
            <person name="Shin M."/>
            <person name="Vergez L."/>
            <person name="Schmutz J."/>
            <person name="Larimer F."/>
            <person name="Land M."/>
            <person name="Hauser L."/>
            <person name="Kyrpides N."/>
            <person name="Lykidis A."/>
            <person name="Scott K.M."/>
            <person name="Sievert S."/>
            <person name="Kerfeld C."/>
            <person name="Freyermuth S."/>
            <person name="Dobrinski K."/>
            <person name="Boller A."/>
            <person name="Fitzpatrick K."/>
            <person name="Thoma P."/>
            <person name="Moore J."/>
            <person name="Richardson P."/>
        </authorList>
    </citation>
    <scope>NUCLEOTIDE SEQUENCE</scope>
    <source>
        <strain evidence="1">XCL-2</strain>
    </source>
</reference>
<dbReference type="KEGG" id="tcx:Tcr_0667"/>
<dbReference type="OrthoDB" id="7027160at2"/>
<accession>Q31HW0</accession>
<dbReference type="Pfam" id="PF06892">
    <property type="entry name" value="Phage_CP76"/>
    <property type="match status" value="1"/>
</dbReference>
<gene>
    <name evidence="1" type="ordered locus">Tcr_0667</name>
</gene>
<organism evidence="1">
    <name type="scientific">Hydrogenovibrio crunogenus (strain DSM 25203 / XCL-2)</name>
    <name type="common">Thiomicrospira crunogena</name>
    <dbReference type="NCBI Taxonomy" id="317025"/>
    <lineage>
        <taxon>Bacteria</taxon>
        <taxon>Pseudomonadati</taxon>
        <taxon>Pseudomonadota</taxon>
        <taxon>Gammaproteobacteria</taxon>
        <taxon>Thiotrichales</taxon>
        <taxon>Piscirickettsiaceae</taxon>
        <taxon>Hydrogenovibrio</taxon>
    </lineage>
</organism>
<dbReference type="InterPro" id="IPR009679">
    <property type="entry name" value="Phage_186_CII-like"/>
</dbReference>
<dbReference type="HOGENOM" id="CLU_126555_0_0_6"/>
<name>Q31HW0_HYDCU</name>
<proteinExistence type="predicted"/>
<protein>
    <submittedName>
        <fullName evidence="1">Uncharacterized protein</fullName>
    </submittedName>
</protein>
<evidence type="ECO:0000313" key="1">
    <source>
        <dbReference type="EMBL" id="ABB41263.1"/>
    </source>
</evidence>
<dbReference type="GO" id="GO:0003677">
    <property type="term" value="F:DNA binding"/>
    <property type="evidence" value="ECO:0007669"/>
    <property type="project" value="InterPro"/>
</dbReference>
<sequence length="142" mass="15695">MDTLLNAIHKTVPYGHAAKLADKIGMSQKILSNKVNPDNEHHQLTVLELCRLMPAADDYQVLIVMADMFGFKIEKKQPSTVKNIISALLAVESEHGDVSRTLGEALEDGRLTRDERTAILREVNEAIDSLHGLKESVHGSKV</sequence>
<dbReference type="EMBL" id="CP000109">
    <property type="protein sequence ID" value="ABB41263.1"/>
    <property type="molecule type" value="Genomic_DNA"/>
</dbReference>